<reference evidence="3" key="1">
    <citation type="submission" date="2016-05" db="EMBL/GenBank/DDBJ databases">
        <authorList>
            <person name="Naeem Raeece"/>
        </authorList>
    </citation>
    <scope>NUCLEOTIDE SEQUENCE [LARGE SCALE GENOMIC DNA]</scope>
</reference>
<dbReference type="AlphaFoldDB" id="A0A1A8VQI3"/>
<evidence type="ECO:0000256" key="1">
    <source>
        <dbReference type="SAM" id="MobiDB-lite"/>
    </source>
</evidence>
<dbReference type="EMBL" id="FLQU01000223">
    <property type="protein sequence ID" value="SBS82766.1"/>
    <property type="molecule type" value="Genomic_DNA"/>
</dbReference>
<sequence length="884" mass="103735">MKKAKEKGKTQENGNVKKKRNTQEKRKVEEKSEGLKRVPGARYKGKNFNEYYGDRNERRNKQAGNSYFINMESTILELLLDNNLESYKNAGKLLFIILSGISSNVLYLKRVLSLVHLFFLKGGNKFYHSIVHLNIAIYLRDYIKLNYVLCCVYIYNLLLSNNNIKDLEKYKDKYEKPKCIVTCLDFLYFYMKDFMMNVRDFLIENALDNRKKNKDIISNITKEKRKIYINALKHKICLYKENNEEIAYNIFQLFNCPFTKNSRNKLKRILFQCTHVNYPLHSIYLDMYILQNIRRIVKVLVMLDLVFSCHFPYYYFFELKLKLLLLNIHTCYGKSIYVKGTPNSMILNRNKKGIFQYVEFSTRKLNNISSLVDVSSNDLPRNDVFSILSGNNTSSIDELLPRNENDTDGAGIIVGERLNEVENSDMSSMCSYSLSDSSKSDSEIIVEQEKKKMRKYKDEEDEGKNFYLDKFMNLYSTYADRASFSLPSVSDLQENNPLKLLNKHIRTKRKKIQDNSSFVDINANLEMESSIVDFLQAMGKGKKTFSGSVKSGSGRSGSGRSSSGRSSGRRSGIGKRSRGKSASFVRWSGAIKASEKSSGTCPQAPGTEQGQDKTMERGGKKRKLSSVEDVEDISKNTYTDIFYNISLLKDVAKYLMVSSHYDPIYIKLFYCYLLPFISFEKRIEIFLIYSYSNYKIWKPLIFIIFYNNYNSTFILNTIKTVFKDKILFEKYKNTYYNGLSLRNVPKNYFVFMFLLSIFFYDDKAESLLYMHKIFYHYDSEIINDQEQDINYKQIFDDVILENDKKYIRQKKNINIIIIKFIEMYQEKFNTYLSFSLLTRRVFKLSHSSKYFEKRKERGEKLLKEKQSPCSVGKEKFSYTSHFFI</sequence>
<feature type="compositionally biased region" description="Polar residues" evidence="1">
    <location>
        <begin position="596"/>
        <end position="609"/>
    </location>
</feature>
<evidence type="ECO:0000313" key="2">
    <source>
        <dbReference type="EMBL" id="SBS82766.1"/>
    </source>
</evidence>
<feature type="region of interest" description="Disordered" evidence="1">
    <location>
        <begin position="545"/>
        <end position="623"/>
    </location>
</feature>
<protein>
    <submittedName>
        <fullName evidence="2">Uncharacterized protein</fullName>
    </submittedName>
</protein>
<proteinExistence type="predicted"/>
<feature type="compositionally biased region" description="Low complexity" evidence="1">
    <location>
        <begin position="546"/>
        <end position="570"/>
    </location>
</feature>
<name>A0A1A8VQI3_PLAOA</name>
<gene>
    <name evidence="2" type="ORF">POVCU2_0017000</name>
</gene>
<organism evidence="2 3">
    <name type="scientific">Plasmodium ovale curtisi</name>
    <dbReference type="NCBI Taxonomy" id="864141"/>
    <lineage>
        <taxon>Eukaryota</taxon>
        <taxon>Sar</taxon>
        <taxon>Alveolata</taxon>
        <taxon>Apicomplexa</taxon>
        <taxon>Aconoidasida</taxon>
        <taxon>Haemosporida</taxon>
        <taxon>Plasmodiidae</taxon>
        <taxon>Plasmodium</taxon>
        <taxon>Plasmodium (Plasmodium)</taxon>
    </lineage>
</organism>
<dbReference type="Proteomes" id="UP000078560">
    <property type="component" value="Unassembled WGS sequence"/>
</dbReference>
<accession>A0A1A8VQI3</accession>
<evidence type="ECO:0000313" key="3">
    <source>
        <dbReference type="Proteomes" id="UP000078560"/>
    </source>
</evidence>
<feature type="region of interest" description="Disordered" evidence="1">
    <location>
        <begin position="1"/>
        <end position="40"/>
    </location>
</feature>
<feature type="compositionally biased region" description="Basic and acidic residues" evidence="1">
    <location>
        <begin position="21"/>
        <end position="36"/>
    </location>
</feature>